<dbReference type="RefSeq" id="WP_009207490.1">
    <property type="nucleotide sequence ID" value="NC_022357.1"/>
</dbReference>
<dbReference type="AlphaFoldDB" id="S6AB64"/>
<sequence>MPHLTPESLLALLAEVETEDPIEFADLPYDEADLRNLACLHVAEFLQSGEYADISVEDREKVMAATMAKLILENLVLNARLLISKK</sequence>
<accession>S6AB64</accession>
<dbReference type="EMBL" id="AP013066">
    <property type="protein sequence ID" value="BAN36550.1"/>
    <property type="molecule type" value="Genomic_DNA"/>
</dbReference>
<keyword evidence="2" id="KW-1185">Reference proteome</keyword>
<dbReference type="HOGENOM" id="CLU_180062_0_0_4"/>
<evidence type="ECO:0000313" key="1">
    <source>
        <dbReference type="EMBL" id="BAN36550.1"/>
    </source>
</evidence>
<gene>
    <name evidence="1" type="ORF">SCD_n02750</name>
</gene>
<proteinExistence type="predicted"/>
<dbReference type="STRING" id="1163617.SCD_n02750"/>
<dbReference type="eggNOG" id="ENOG5033E1Q">
    <property type="taxonomic scope" value="Bacteria"/>
</dbReference>
<protein>
    <submittedName>
        <fullName evidence="1">Uncharacterized protein</fullName>
    </submittedName>
</protein>
<dbReference type="OrthoDB" id="8565165at2"/>
<dbReference type="KEGG" id="sdr:SCD_n02750"/>
<reference evidence="1 2" key="1">
    <citation type="journal article" date="2012" name="Appl. Environ. Microbiol.">
        <title>Draft genome sequence of a psychrotolerant sulfur-oxidizing bacterium, Sulfuricella denitrificans skB26, and proteomic insights into cold adaptation.</title>
        <authorList>
            <person name="Watanabe T."/>
            <person name="Kojima H."/>
            <person name="Fukui M."/>
        </authorList>
    </citation>
    <scope>NUCLEOTIDE SEQUENCE [LARGE SCALE GENOMIC DNA]</scope>
    <source>
        <strain evidence="2">skB26</strain>
    </source>
</reference>
<name>S6AB64_SULDS</name>
<dbReference type="Proteomes" id="UP000015559">
    <property type="component" value="Chromosome"/>
</dbReference>
<evidence type="ECO:0000313" key="2">
    <source>
        <dbReference type="Proteomes" id="UP000015559"/>
    </source>
</evidence>
<organism evidence="1 2">
    <name type="scientific">Sulfuricella denitrificans (strain DSM 22764 / NBRC 105220 / skB26)</name>
    <dbReference type="NCBI Taxonomy" id="1163617"/>
    <lineage>
        <taxon>Bacteria</taxon>
        <taxon>Pseudomonadati</taxon>
        <taxon>Pseudomonadota</taxon>
        <taxon>Betaproteobacteria</taxon>
        <taxon>Nitrosomonadales</taxon>
        <taxon>Sulfuricellaceae</taxon>
        <taxon>Sulfuricella</taxon>
    </lineage>
</organism>